<dbReference type="Pfam" id="PF13302">
    <property type="entry name" value="Acetyltransf_3"/>
    <property type="match status" value="1"/>
</dbReference>
<name>A0A1K1MVY5_9FLAO</name>
<dbReference type="GO" id="GO:0016747">
    <property type="term" value="F:acyltransferase activity, transferring groups other than amino-acyl groups"/>
    <property type="evidence" value="ECO:0007669"/>
    <property type="project" value="InterPro"/>
</dbReference>
<dbReference type="EMBL" id="FPIY01000001">
    <property type="protein sequence ID" value="SFW27271.1"/>
    <property type="molecule type" value="Genomic_DNA"/>
</dbReference>
<keyword evidence="3" id="KW-1185">Reference proteome</keyword>
<evidence type="ECO:0000313" key="2">
    <source>
        <dbReference type="EMBL" id="SFW27271.1"/>
    </source>
</evidence>
<reference evidence="3" key="1">
    <citation type="submission" date="2016-11" db="EMBL/GenBank/DDBJ databases">
        <authorList>
            <person name="Varghese N."/>
            <person name="Submissions S."/>
        </authorList>
    </citation>
    <scope>NUCLEOTIDE SEQUENCE [LARGE SCALE GENOMIC DNA]</scope>
    <source>
        <strain evidence="3">DSM 24786</strain>
    </source>
</reference>
<dbReference type="AlphaFoldDB" id="A0A1K1MVY5"/>
<feature type="domain" description="N-acetyltransferase" evidence="1">
    <location>
        <begin position="9"/>
        <end position="174"/>
    </location>
</feature>
<dbReference type="PANTHER" id="PTHR43415:SF3">
    <property type="entry name" value="GNAT-FAMILY ACETYLTRANSFERASE"/>
    <property type="match status" value="1"/>
</dbReference>
<dbReference type="RefSeq" id="WP_072302612.1">
    <property type="nucleotide sequence ID" value="NZ_FPIY01000001.1"/>
</dbReference>
<dbReference type="Proteomes" id="UP000183257">
    <property type="component" value="Unassembled WGS sequence"/>
</dbReference>
<dbReference type="SUPFAM" id="SSF55729">
    <property type="entry name" value="Acyl-CoA N-acyltransferases (Nat)"/>
    <property type="match status" value="1"/>
</dbReference>
<evidence type="ECO:0000259" key="1">
    <source>
        <dbReference type="PROSITE" id="PS51186"/>
    </source>
</evidence>
<dbReference type="Gene3D" id="3.40.630.30">
    <property type="match status" value="1"/>
</dbReference>
<dbReference type="OrthoDB" id="893030at2"/>
<sequence length="174" mass="20036">MLKLKGERIYLRAIEPNDLDFLYQLENDTGIWEISGTMVPYAKHILELYLQNAYKDIYEAKQLRLCICDTEDNVIGLVDLFDFDPTNRKVGLGIIVSEKKKRNKGIGAEALELVCSYAFSVLHMHQIYANVLEDNEASKHLFKKLGFVAVGIKKDWIFANGNFKDEILYQKINN</sequence>
<dbReference type="InterPro" id="IPR000182">
    <property type="entry name" value="GNAT_dom"/>
</dbReference>
<dbReference type="InterPro" id="IPR016181">
    <property type="entry name" value="Acyl_CoA_acyltransferase"/>
</dbReference>
<dbReference type="PANTHER" id="PTHR43415">
    <property type="entry name" value="SPERMIDINE N(1)-ACETYLTRANSFERASE"/>
    <property type="match status" value="1"/>
</dbReference>
<keyword evidence="2" id="KW-0808">Transferase</keyword>
<accession>A0A1K1MVY5</accession>
<evidence type="ECO:0000313" key="3">
    <source>
        <dbReference type="Proteomes" id="UP000183257"/>
    </source>
</evidence>
<dbReference type="PROSITE" id="PS51186">
    <property type="entry name" value="GNAT"/>
    <property type="match status" value="1"/>
</dbReference>
<dbReference type="CDD" id="cd04301">
    <property type="entry name" value="NAT_SF"/>
    <property type="match status" value="1"/>
</dbReference>
<gene>
    <name evidence="2" type="ORF">SAMN05660313_00969</name>
</gene>
<protein>
    <submittedName>
        <fullName evidence="2">Diamine N-acetyltransferase</fullName>
    </submittedName>
</protein>
<dbReference type="STRING" id="76595.SAMN05660313_00969"/>
<proteinExistence type="predicted"/>
<organism evidence="2 3">
    <name type="scientific">Cellulophaga fucicola</name>
    <dbReference type="NCBI Taxonomy" id="76595"/>
    <lineage>
        <taxon>Bacteria</taxon>
        <taxon>Pseudomonadati</taxon>
        <taxon>Bacteroidota</taxon>
        <taxon>Flavobacteriia</taxon>
        <taxon>Flavobacteriales</taxon>
        <taxon>Flavobacteriaceae</taxon>
        <taxon>Cellulophaga</taxon>
    </lineage>
</organism>